<evidence type="ECO:0008006" key="4">
    <source>
        <dbReference type="Google" id="ProtNLM"/>
    </source>
</evidence>
<organism evidence="2 3">
    <name type="scientific">Alligator mississippiensis</name>
    <name type="common">American alligator</name>
    <dbReference type="NCBI Taxonomy" id="8496"/>
    <lineage>
        <taxon>Eukaryota</taxon>
        <taxon>Metazoa</taxon>
        <taxon>Chordata</taxon>
        <taxon>Craniata</taxon>
        <taxon>Vertebrata</taxon>
        <taxon>Euteleostomi</taxon>
        <taxon>Archelosauria</taxon>
        <taxon>Archosauria</taxon>
        <taxon>Crocodylia</taxon>
        <taxon>Alligatoridae</taxon>
        <taxon>Alligatorinae</taxon>
        <taxon>Alligator</taxon>
    </lineage>
</organism>
<dbReference type="EMBL" id="AKHW03003070">
    <property type="protein sequence ID" value="KYO35861.1"/>
    <property type="molecule type" value="Genomic_DNA"/>
</dbReference>
<protein>
    <recommendedName>
        <fullName evidence="4">DDE Tnp4 domain-containing protein</fullName>
    </recommendedName>
</protein>
<dbReference type="Proteomes" id="UP000050525">
    <property type="component" value="Unassembled WGS sequence"/>
</dbReference>
<accession>A0A151NGC4</accession>
<keyword evidence="3" id="KW-1185">Reference proteome</keyword>
<proteinExistence type="predicted"/>
<sequence length="75" mass="8422">MTHDQKSRGRVLPARPDAQDMQHPGSYLGYVPPTLCVDTMHLAWRRQCSAVTVPLVVLADTTYPLKPWLMEPYGG</sequence>
<evidence type="ECO:0000256" key="1">
    <source>
        <dbReference type="SAM" id="MobiDB-lite"/>
    </source>
</evidence>
<evidence type="ECO:0000313" key="3">
    <source>
        <dbReference type="Proteomes" id="UP000050525"/>
    </source>
</evidence>
<comment type="caution">
    <text evidence="2">The sequence shown here is derived from an EMBL/GenBank/DDBJ whole genome shotgun (WGS) entry which is preliminary data.</text>
</comment>
<reference evidence="2 3" key="1">
    <citation type="journal article" date="2012" name="Genome Biol.">
        <title>Sequencing three crocodilian genomes to illuminate the evolution of archosaurs and amniotes.</title>
        <authorList>
            <person name="St John J.A."/>
            <person name="Braun E.L."/>
            <person name="Isberg S.R."/>
            <person name="Miles L.G."/>
            <person name="Chong A.Y."/>
            <person name="Gongora J."/>
            <person name="Dalzell P."/>
            <person name="Moran C."/>
            <person name="Bed'hom B."/>
            <person name="Abzhanov A."/>
            <person name="Burgess S.C."/>
            <person name="Cooksey A.M."/>
            <person name="Castoe T.A."/>
            <person name="Crawford N.G."/>
            <person name="Densmore L.D."/>
            <person name="Drew J.C."/>
            <person name="Edwards S.V."/>
            <person name="Faircloth B.C."/>
            <person name="Fujita M.K."/>
            <person name="Greenwold M.J."/>
            <person name="Hoffmann F.G."/>
            <person name="Howard J.M."/>
            <person name="Iguchi T."/>
            <person name="Janes D.E."/>
            <person name="Khan S.Y."/>
            <person name="Kohno S."/>
            <person name="de Koning A.J."/>
            <person name="Lance S.L."/>
            <person name="McCarthy F.M."/>
            <person name="McCormack J.E."/>
            <person name="Merchant M.E."/>
            <person name="Peterson D.G."/>
            <person name="Pollock D.D."/>
            <person name="Pourmand N."/>
            <person name="Raney B.J."/>
            <person name="Roessler K.A."/>
            <person name="Sanford J.R."/>
            <person name="Sawyer R.H."/>
            <person name="Schmidt C.J."/>
            <person name="Triplett E.W."/>
            <person name="Tuberville T.D."/>
            <person name="Venegas-Anaya M."/>
            <person name="Howard J.T."/>
            <person name="Jarvis E.D."/>
            <person name="Guillette L.J.Jr."/>
            <person name="Glenn T.C."/>
            <person name="Green R.E."/>
            <person name="Ray D.A."/>
        </authorList>
    </citation>
    <scope>NUCLEOTIDE SEQUENCE [LARGE SCALE GENOMIC DNA]</scope>
    <source>
        <strain evidence="2">KSC_2009_1</strain>
    </source>
</reference>
<gene>
    <name evidence="2" type="ORF">Y1Q_0013337</name>
</gene>
<dbReference type="AlphaFoldDB" id="A0A151NGC4"/>
<feature type="region of interest" description="Disordered" evidence="1">
    <location>
        <begin position="1"/>
        <end position="25"/>
    </location>
</feature>
<evidence type="ECO:0000313" key="2">
    <source>
        <dbReference type="EMBL" id="KYO35861.1"/>
    </source>
</evidence>
<name>A0A151NGC4_ALLMI</name>